<reference evidence="1" key="1">
    <citation type="submission" date="2020-05" db="EMBL/GenBank/DDBJ databases">
        <authorList>
            <person name="Chiriac C."/>
            <person name="Salcher M."/>
            <person name="Ghai R."/>
            <person name="Kavagutti S V."/>
        </authorList>
    </citation>
    <scope>NUCLEOTIDE SEQUENCE</scope>
</reference>
<organism evidence="1">
    <name type="scientific">freshwater metagenome</name>
    <dbReference type="NCBI Taxonomy" id="449393"/>
    <lineage>
        <taxon>unclassified sequences</taxon>
        <taxon>metagenomes</taxon>
        <taxon>ecological metagenomes</taxon>
    </lineage>
</organism>
<dbReference type="EMBL" id="CAEZTJ010000023">
    <property type="protein sequence ID" value="CAB4562821.1"/>
    <property type="molecule type" value="Genomic_DNA"/>
</dbReference>
<dbReference type="AlphaFoldDB" id="A0A6J6DFM5"/>
<dbReference type="InterPro" id="IPR000238">
    <property type="entry name" value="RbfA"/>
</dbReference>
<dbReference type="InterPro" id="IPR015946">
    <property type="entry name" value="KH_dom-like_a/b"/>
</dbReference>
<dbReference type="GO" id="GO:0006364">
    <property type="term" value="P:rRNA processing"/>
    <property type="evidence" value="ECO:0007669"/>
    <property type="project" value="InterPro"/>
</dbReference>
<sequence>MGNSHRTGRVADRIKEVVASALESKVKDPRLGFVTITDVRVTGDLQSASVFYTVFGSDEERSATAAALKSATGLLRSEVGHALGTRLTPTITFFEDALGESASNFETLLDEVKRHDAEVAKIRESAKPAGEADPYKHQR</sequence>
<dbReference type="NCBIfam" id="TIGR00082">
    <property type="entry name" value="rbfA"/>
    <property type="match status" value="1"/>
</dbReference>
<proteinExistence type="inferred from homology"/>
<dbReference type="PANTHER" id="PTHR33515">
    <property type="entry name" value="RIBOSOME-BINDING FACTOR A, CHLOROPLASTIC-RELATED"/>
    <property type="match status" value="1"/>
</dbReference>
<dbReference type="Gene3D" id="3.30.300.20">
    <property type="match status" value="1"/>
</dbReference>
<dbReference type="SUPFAM" id="SSF89919">
    <property type="entry name" value="Ribosome-binding factor A, RbfA"/>
    <property type="match status" value="1"/>
</dbReference>
<dbReference type="GO" id="GO:0043024">
    <property type="term" value="F:ribosomal small subunit binding"/>
    <property type="evidence" value="ECO:0007669"/>
    <property type="project" value="TreeGrafter"/>
</dbReference>
<dbReference type="InterPro" id="IPR023799">
    <property type="entry name" value="RbfA_dom_sf"/>
</dbReference>
<evidence type="ECO:0000313" key="1">
    <source>
        <dbReference type="EMBL" id="CAB4562821.1"/>
    </source>
</evidence>
<protein>
    <submittedName>
        <fullName evidence="1">Unannotated protein</fullName>
    </submittedName>
</protein>
<gene>
    <name evidence="1" type="ORF">UFOPK1650_00285</name>
</gene>
<dbReference type="Pfam" id="PF02033">
    <property type="entry name" value="RBFA"/>
    <property type="match status" value="1"/>
</dbReference>
<accession>A0A6J6DFM5</accession>
<dbReference type="HAMAP" id="MF_00003">
    <property type="entry name" value="RbfA"/>
    <property type="match status" value="1"/>
</dbReference>
<dbReference type="GO" id="GO:0005829">
    <property type="term" value="C:cytosol"/>
    <property type="evidence" value="ECO:0007669"/>
    <property type="project" value="TreeGrafter"/>
</dbReference>
<name>A0A6J6DFM5_9ZZZZ</name>
<dbReference type="PANTHER" id="PTHR33515:SF1">
    <property type="entry name" value="RIBOSOME-BINDING FACTOR A, CHLOROPLASTIC-RELATED"/>
    <property type="match status" value="1"/>
</dbReference>